<feature type="transmembrane region" description="Helical" evidence="1">
    <location>
        <begin position="12"/>
        <end position="34"/>
    </location>
</feature>
<proteinExistence type="predicted"/>
<keyword evidence="3" id="KW-1185">Reference proteome</keyword>
<keyword evidence="1" id="KW-0812">Transmembrane</keyword>
<dbReference type="PROSITE" id="PS51257">
    <property type="entry name" value="PROKAR_LIPOPROTEIN"/>
    <property type="match status" value="1"/>
</dbReference>
<protein>
    <submittedName>
        <fullName evidence="2">Uncharacterized protein</fullName>
    </submittedName>
</protein>
<name>A0A1G9KE10_9PSED</name>
<sequence>MRPLRSPYNPIHIALGLVIWSLWFVALYGGLSVACRVAPPALSLGMWNWLNLLLGLFSVATVALLLGLARWSWRAASRAGKRSPERFAARLAATVHLVGAVATLVVAVPLLRLPPCV</sequence>
<keyword evidence="1" id="KW-1133">Transmembrane helix</keyword>
<dbReference type="OrthoDB" id="8549814at2"/>
<dbReference type="STRING" id="137658.SAMN05216186_12218"/>
<dbReference type="RefSeq" id="WP_084339050.1">
    <property type="nucleotide sequence ID" value="NZ_FNFD01000022.1"/>
</dbReference>
<keyword evidence="1" id="KW-0472">Membrane</keyword>
<gene>
    <name evidence="2" type="ORF">SAMN05216186_12218</name>
</gene>
<evidence type="ECO:0000256" key="1">
    <source>
        <dbReference type="SAM" id="Phobius"/>
    </source>
</evidence>
<feature type="transmembrane region" description="Helical" evidence="1">
    <location>
        <begin position="87"/>
        <end position="111"/>
    </location>
</feature>
<evidence type="ECO:0000313" key="2">
    <source>
        <dbReference type="EMBL" id="SDL47836.1"/>
    </source>
</evidence>
<evidence type="ECO:0000313" key="3">
    <source>
        <dbReference type="Proteomes" id="UP000198706"/>
    </source>
</evidence>
<organism evidence="2 3">
    <name type="scientific">Pseudomonas indica</name>
    <dbReference type="NCBI Taxonomy" id="137658"/>
    <lineage>
        <taxon>Bacteria</taxon>
        <taxon>Pseudomonadati</taxon>
        <taxon>Pseudomonadota</taxon>
        <taxon>Gammaproteobacteria</taxon>
        <taxon>Pseudomonadales</taxon>
        <taxon>Pseudomonadaceae</taxon>
        <taxon>Pseudomonas</taxon>
    </lineage>
</organism>
<reference evidence="2 3" key="1">
    <citation type="submission" date="2016-10" db="EMBL/GenBank/DDBJ databases">
        <authorList>
            <person name="de Groot N.N."/>
        </authorList>
    </citation>
    <scope>NUCLEOTIDE SEQUENCE [LARGE SCALE GENOMIC DNA]</scope>
    <source>
        <strain evidence="2 3">JCM 21544</strain>
    </source>
</reference>
<dbReference type="EMBL" id="FNFD01000022">
    <property type="protein sequence ID" value="SDL47836.1"/>
    <property type="molecule type" value="Genomic_DNA"/>
</dbReference>
<dbReference type="Proteomes" id="UP000198706">
    <property type="component" value="Unassembled WGS sequence"/>
</dbReference>
<accession>A0A1G9KE10</accession>
<dbReference type="AlphaFoldDB" id="A0A1G9KE10"/>
<feature type="transmembrane region" description="Helical" evidence="1">
    <location>
        <begin position="46"/>
        <end position="66"/>
    </location>
</feature>